<organism evidence="1 2">
    <name type="scientific">Papaver nudicaule</name>
    <name type="common">Iceland poppy</name>
    <dbReference type="NCBI Taxonomy" id="74823"/>
    <lineage>
        <taxon>Eukaryota</taxon>
        <taxon>Viridiplantae</taxon>
        <taxon>Streptophyta</taxon>
        <taxon>Embryophyta</taxon>
        <taxon>Tracheophyta</taxon>
        <taxon>Spermatophyta</taxon>
        <taxon>Magnoliopsida</taxon>
        <taxon>Ranunculales</taxon>
        <taxon>Papaveraceae</taxon>
        <taxon>Papaveroideae</taxon>
        <taxon>Papaver</taxon>
    </lineage>
</organism>
<reference evidence="1" key="1">
    <citation type="submission" date="2022-03" db="EMBL/GenBank/DDBJ databases">
        <title>A functionally conserved STORR gene fusion in Papaver species that diverged 16.8 million years ago.</title>
        <authorList>
            <person name="Catania T."/>
        </authorList>
    </citation>
    <scope>NUCLEOTIDE SEQUENCE</scope>
    <source>
        <strain evidence="1">S-191538</strain>
    </source>
</reference>
<proteinExistence type="predicted"/>
<evidence type="ECO:0000313" key="2">
    <source>
        <dbReference type="Proteomes" id="UP001177140"/>
    </source>
</evidence>
<dbReference type="Proteomes" id="UP001177140">
    <property type="component" value="Unassembled WGS sequence"/>
</dbReference>
<accession>A0AA41RNL8</accession>
<evidence type="ECO:0000313" key="1">
    <source>
        <dbReference type="EMBL" id="MCL7023664.1"/>
    </source>
</evidence>
<comment type="caution">
    <text evidence="1">The sequence shown here is derived from an EMBL/GenBank/DDBJ whole genome shotgun (WGS) entry which is preliminary data.</text>
</comment>
<name>A0AA41RNL8_PAPNU</name>
<gene>
    <name evidence="1" type="ORF">MKW94_001989</name>
</gene>
<sequence length="189" mass="21254">MLNHTIFPLGHLPNDTPMRHDSHHGYPTLGAMRGLHFGPPGQPQLFDRNSLNERCMVAILLNPTLFRTCTRRIISPARLMRFLSSTTTFNRQRYDNLTYRSLRKRRITVKGNDEHGPVILIDSQIRVTTDDSLTRYIHTAKSNGVDYRIIEYFGLAAAAAVPQQNPLVVDQLGDVAVGDVNSPPVDLVP</sequence>
<dbReference type="EMBL" id="JAJJMA010024982">
    <property type="protein sequence ID" value="MCL7023664.1"/>
    <property type="molecule type" value="Genomic_DNA"/>
</dbReference>
<keyword evidence="2" id="KW-1185">Reference proteome</keyword>
<dbReference type="AlphaFoldDB" id="A0AA41RNL8"/>
<protein>
    <submittedName>
        <fullName evidence="1">Uncharacterized protein</fullName>
    </submittedName>
</protein>